<accession>A0A7G1G626</accession>
<sequence>MKSIVTFHAKDINFIFNQHEKANEIIDVVKKSQFLEGTIIYQKNPILFRDSMYSEKFFKHIGYNIPNEVEKYNFDGADDQTAKVYSFGDKYGVYFHAYIENIEVYEGYLIFSEKPTKECFEKMNKILFHAYYVFKKDEFKEKFEI</sequence>
<evidence type="ECO:0000313" key="1">
    <source>
        <dbReference type="EMBL" id="BBE30243.1"/>
    </source>
</evidence>
<dbReference type="EMBL" id="AP018712">
    <property type="protein sequence ID" value="BBE30243.1"/>
    <property type="molecule type" value="Genomic_DNA"/>
</dbReference>
<evidence type="ECO:0000313" key="2">
    <source>
        <dbReference type="Proteomes" id="UP000516361"/>
    </source>
</evidence>
<reference evidence="1 2" key="1">
    <citation type="submission" date="2018-06" db="EMBL/GenBank/DDBJ databases">
        <title>Genome sequencing of Oceanotoga sp. sy52.</title>
        <authorList>
            <person name="Mori K."/>
        </authorList>
    </citation>
    <scope>NUCLEOTIDE SEQUENCE [LARGE SCALE GENOMIC DNA]</scope>
    <source>
        <strain evidence="2">sy52</strain>
    </source>
</reference>
<proteinExistence type="predicted"/>
<protein>
    <submittedName>
        <fullName evidence="1">Uncharacterized protein</fullName>
    </submittedName>
</protein>
<dbReference type="Proteomes" id="UP000516361">
    <property type="component" value="Chromosome"/>
</dbReference>
<dbReference type="KEGG" id="ocy:OSSY52_03840"/>
<dbReference type="RefSeq" id="WP_190615360.1">
    <property type="nucleotide sequence ID" value="NZ_AP018712.1"/>
</dbReference>
<keyword evidence="2" id="KW-1185">Reference proteome</keyword>
<dbReference type="InParanoid" id="A0A7G1G626"/>
<gene>
    <name evidence="1" type="ORF">OSSY52_03840</name>
</gene>
<name>A0A7G1G626_9BACT</name>
<dbReference type="AlphaFoldDB" id="A0A7G1G626"/>
<organism evidence="1 2">
    <name type="scientific">Tepiditoga spiralis</name>
    <dbReference type="NCBI Taxonomy" id="2108365"/>
    <lineage>
        <taxon>Bacteria</taxon>
        <taxon>Thermotogati</taxon>
        <taxon>Thermotogota</taxon>
        <taxon>Thermotogae</taxon>
        <taxon>Petrotogales</taxon>
        <taxon>Petrotogaceae</taxon>
        <taxon>Tepiditoga</taxon>
    </lineage>
</organism>